<dbReference type="STRING" id="10195.A0A3M7TA86"/>
<reference evidence="2 3" key="1">
    <citation type="journal article" date="2018" name="Sci. Rep.">
        <title>Genomic signatures of local adaptation to the degree of environmental predictability in rotifers.</title>
        <authorList>
            <person name="Franch-Gras L."/>
            <person name="Hahn C."/>
            <person name="Garcia-Roger E.M."/>
            <person name="Carmona M.J."/>
            <person name="Serra M."/>
            <person name="Gomez A."/>
        </authorList>
    </citation>
    <scope>NUCLEOTIDE SEQUENCE [LARGE SCALE GENOMIC DNA]</scope>
    <source>
        <strain evidence="2">HYR1</strain>
    </source>
</reference>
<dbReference type="InterPro" id="IPR052779">
    <property type="entry name" value="WDR62"/>
</dbReference>
<dbReference type="Proteomes" id="UP000276133">
    <property type="component" value="Unassembled WGS sequence"/>
</dbReference>
<evidence type="ECO:0000313" key="3">
    <source>
        <dbReference type="Proteomes" id="UP000276133"/>
    </source>
</evidence>
<feature type="region of interest" description="Disordered" evidence="1">
    <location>
        <begin position="429"/>
        <end position="452"/>
    </location>
</feature>
<gene>
    <name evidence="2" type="ORF">BpHYR1_019168</name>
</gene>
<feature type="compositionally biased region" description="Polar residues" evidence="1">
    <location>
        <begin position="381"/>
        <end position="399"/>
    </location>
</feature>
<name>A0A3M7TA86_BRAPC</name>
<keyword evidence="3" id="KW-1185">Reference proteome</keyword>
<dbReference type="EMBL" id="REGN01000055">
    <property type="protein sequence ID" value="RNA44818.1"/>
    <property type="molecule type" value="Genomic_DNA"/>
</dbReference>
<dbReference type="OrthoDB" id="6154712at2759"/>
<dbReference type="InterPro" id="IPR015943">
    <property type="entry name" value="WD40/YVTN_repeat-like_dom_sf"/>
</dbReference>
<evidence type="ECO:0000313" key="2">
    <source>
        <dbReference type="EMBL" id="RNA44818.1"/>
    </source>
</evidence>
<accession>A0A3M7TA86</accession>
<dbReference type="GO" id="GO:0072686">
    <property type="term" value="C:mitotic spindle"/>
    <property type="evidence" value="ECO:0007669"/>
    <property type="project" value="TreeGrafter"/>
</dbReference>
<feature type="compositionally biased region" description="Polar residues" evidence="1">
    <location>
        <begin position="435"/>
        <end position="452"/>
    </location>
</feature>
<dbReference type="InterPro" id="IPR036322">
    <property type="entry name" value="WD40_repeat_dom_sf"/>
</dbReference>
<dbReference type="Pfam" id="PF00400">
    <property type="entry name" value="WD40"/>
    <property type="match status" value="1"/>
</dbReference>
<protein>
    <submittedName>
        <fullName evidence="2">Mitogen-activated kinase-binding 1-like isoform X3</fullName>
    </submittedName>
</protein>
<dbReference type="Gene3D" id="2.130.10.10">
    <property type="entry name" value="YVTN repeat-like/Quinoprotein amine dehydrogenase"/>
    <property type="match status" value="1"/>
</dbReference>
<organism evidence="2 3">
    <name type="scientific">Brachionus plicatilis</name>
    <name type="common">Marine rotifer</name>
    <name type="synonym">Brachionus muelleri</name>
    <dbReference type="NCBI Taxonomy" id="10195"/>
    <lineage>
        <taxon>Eukaryota</taxon>
        <taxon>Metazoa</taxon>
        <taxon>Spiralia</taxon>
        <taxon>Gnathifera</taxon>
        <taxon>Rotifera</taxon>
        <taxon>Eurotatoria</taxon>
        <taxon>Monogononta</taxon>
        <taxon>Pseudotrocha</taxon>
        <taxon>Ploima</taxon>
        <taxon>Brachionidae</taxon>
        <taxon>Brachionus</taxon>
    </lineage>
</organism>
<feature type="region of interest" description="Disordered" evidence="1">
    <location>
        <begin position="381"/>
        <end position="402"/>
    </location>
</feature>
<dbReference type="PANTHER" id="PTHR45589">
    <property type="entry name" value="WD REPEAT DOMAIN 62, ISOFORM G"/>
    <property type="match status" value="1"/>
</dbReference>
<keyword evidence="2" id="KW-0808">Transferase</keyword>
<dbReference type="GO" id="GO:0016301">
    <property type="term" value="F:kinase activity"/>
    <property type="evidence" value="ECO:0007669"/>
    <property type="project" value="UniProtKB-KW"/>
</dbReference>
<keyword evidence="2" id="KW-0418">Kinase</keyword>
<dbReference type="SMART" id="SM00320">
    <property type="entry name" value="WD40"/>
    <property type="match status" value="3"/>
</dbReference>
<dbReference type="SUPFAM" id="SSF50978">
    <property type="entry name" value="WD40 repeat-like"/>
    <property type="match status" value="1"/>
</dbReference>
<dbReference type="PANTHER" id="PTHR45589:SF1">
    <property type="entry name" value="WD REPEAT DOMAIN 62, ISOFORM G"/>
    <property type="match status" value="1"/>
</dbReference>
<dbReference type="AlphaFoldDB" id="A0A3M7TA86"/>
<sequence>MGQVETGSLGQNVLILNTLKRRGNKSNSVPLDERVSLERVYGLTSTSNSRLAQSIDGTVAYLAGCVIVLYYPCWSASGKEKSNEFIISGARKTLTTVGFSADGRLIGTGESGHEPRVRVWDVKEKVQIGEFAGHKFSIECVYFSPNVNSNLLVSIGSQHDMVVNVWNLKSRFKAASNKISCKVKGMSFARDASYFVTVGNRHVKFWYLTTSVSVMETVPLKGRAAILGEYKNSNGVVCEFNENRCLSRAIDLRVEHAYCLYADHFSLFVGCCNGDIHLFKQKHLQFVSCLPRPHYLGVDISQGTDTSHVMQRAHNTLLKYPDCVAMAYNKQSQMLTAIYNDHSLYTWHIGHLNQFTLRVVPLWTYSRAALGIHVNNVSNTSCQSTRSSLAPPTTHSASGPLSPLTLLVPITQSQSTTTTTTTITATTTTTTTTTKAQEQNSRQTYTANNCSK</sequence>
<dbReference type="InterPro" id="IPR001680">
    <property type="entry name" value="WD40_rpt"/>
</dbReference>
<proteinExistence type="predicted"/>
<comment type="caution">
    <text evidence="2">The sequence shown here is derived from an EMBL/GenBank/DDBJ whole genome shotgun (WGS) entry which is preliminary data.</text>
</comment>
<evidence type="ECO:0000256" key="1">
    <source>
        <dbReference type="SAM" id="MobiDB-lite"/>
    </source>
</evidence>
<dbReference type="GO" id="GO:0007099">
    <property type="term" value="P:centriole replication"/>
    <property type="evidence" value="ECO:0007669"/>
    <property type="project" value="TreeGrafter"/>
</dbReference>